<dbReference type="EMBL" id="LAZR01026583">
    <property type="protein sequence ID" value="KKL68264.1"/>
    <property type="molecule type" value="Genomic_DNA"/>
</dbReference>
<comment type="caution">
    <text evidence="1">The sequence shown here is derived from an EMBL/GenBank/DDBJ whole genome shotgun (WGS) entry which is preliminary data.</text>
</comment>
<accession>A0A0F9E2Q2</accession>
<reference evidence="1" key="1">
    <citation type="journal article" date="2015" name="Nature">
        <title>Complex archaea that bridge the gap between prokaryotes and eukaryotes.</title>
        <authorList>
            <person name="Spang A."/>
            <person name="Saw J.H."/>
            <person name="Jorgensen S.L."/>
            <person name="Zaremba-Niedzwiedzka K."/>
            <person name="Martijn J."/>
            <person name="Lind A.E."/>
            <person name="van Eijk R."/>
            <person name="Schleper C."/>
            <person name="Guy L."/>
            <person name="Ettema T.J."/>
        </authorList>
    </citation>
    <scope>NUCLEOTIDE SEQUENCE</scope>
</reference>
<dbReference type="Pfam" id="PF07799">
    <property type="entry name" value="DUF1643"/>
    <property type="match status" value="1"/>
</dbReference>
<proteinExistence type="predicted"/>
<dbReference type="InterPro" id="IPR012441">
    <property type="entry name" value="DUF1643"/>
</dbReference>
<dbReference type="AlphaFoldDB" id="A0A0F9E2Q2"/>
<organism evidence="1">
    <name type="scientific">marine sediment metagenome</name>
    <dbReference type="NCBI Taxonomy" id="412755"/>
    <lineage>
        <taxon>unclassified sequences</taxon>
        <taxon>metagenomes</taxon>
        <taxon>ecological metagenomes</taxon>
    </lineage>
</organism>
<gene>
    <name evidence="1" type="ORF">LCGC14_2126710</name>
</gene>
<evidence type="ECO:0000313" key="1">
    <source>
        <dbReference type="EMBL" id="KKL68264.1"/>
    </source>
</evidence>
<evidence type="ECO:0008006" key="2">
    <source>
        <dbReference type="Google" id="ProtNLM"/>
    </source>
</evidence>
<sequence length="179" mass="20054">MGIISVGNLNDFSGAEFSACGKYRYKLWRMWERSKPAVLFVMLNPSTANRTTNDPTIRRCIRFAQLWGYGRLLICNLFAFRSTAPDNLLVVDDPTGPANMDTIAAVAKSADYIVLAWGNPHRKLLLRAQLLSNKLCATYTCYCLGTTEAGHPRHPLYMPYTAQPQAWLGYEAQKNSSTP</sequence>
<name>A0A0F9E2Q2_9ZZZZ</name>
<protein>
    <recommendedName>
        <fullName evidence="2">DUF1643 domain-containing protein</fullName>
    </recommendedName>
</protein>